<evidence type="ECO:0000256" key="2">
    <source>
        <dbReference type="SAM" id="Phobius"/>
    </source>
</evidence>
<dbReference type="Proteomes" id="UP001209570">
    <property type="component" value="Unassembled WGS sequence"/>
</dbReference>
<organism evidence="3 4">
    <name type="scientific">Pythium insidiosum</name>
    <name type="common">Pythiosis disease agent</name>
    <dbReference type="NCBI Taxonomy" id="114742"/>
    <lineage>
        <taxon>Eukaryota</taxon>
        <taxon>Sar</taxon>
        <taxon>Stramenopiles</taxon>
        <taxon>Oomycota</taxon>
        <taxon>Peronosporomycetes</taxon>
        <taxon>Pythiales</taxon>
        <taxon>Pythiaceae</taxon>
        <taxon>Pythium</taxon>
    </lineage>
</organism>
<evidence type="ECO:0000313" key="3">
    <source>
        <dbReference type="EMBL" id="KAJ0392879.1"/>
    </source>
</evidence>
<evidence type="ECO:0000256" key="1">
    <source>
        <dbReference type="SAM" id="MobiDB-lite"/>
    </source>
</evidence>
<evidence type="ECO:0008006" key="5">
    <source>
        <dbReference type="Google" id="ProtNLM"/>
    </source>
</evidence>
<feature type="transmembrane region" description="Helical" evidence="2">
    <location>
        <begin position="65"/>
        <end position="90"/>
    </location>
</feature>
<feature type="region of interest" description="Disordered" evidence="1">
    <location>
        <begin position="1"/>
        <end position="23"/>
    </location>
</feature>
<keyword evidence="2" id="KW-0812">Transmembrane</keyword>
<feature type="compositionally biased region" description="Polar residues" evidence="1">
    <location>
        <begin position="1"/>
        <end position="18"/>
    </location>
</feature>
<dbReference type="EMBL" id="JAKCXM010000559">
    <property type="protein sequence ID" value="KAJ0392879.1"/>
    <property type="molecule type" value="Genomic_DNA"/>
</dbReference>
<keyword evidence="2" id="KW-0472">Membrane</keyword>
<keyword evidence="2" id="KW-1133">Transmembrane helix</keyword>
<evidence type="ECO:0000313" key="4">
    <source>
        <dbReference type="Proteomes" id="UP001209570"/>
    </source>
</evidence>
<protein>
    <recommendedName>
        <fullName evidence="5">Transmembrane protein</fullName>
    </recommendedName>
</protein>
<feature type="transmembrane region" description="Helical" evidence="2">
    <location>
        <begin position="111"/>
        <end position="131"/>
    </location>
</feature>
<keyword evidence="4" id="KW-1185">Reference proteome</keyword>
<proteinExistence type="predicted"/>
<accession>A0AAD5LUB5</accession>
<feature type="transmembrane region" description="Helical" evidence="2">
    <location>
        <begin position="151"/>
        <end position="170"/>
    </location>
</feature>
<reference evidence="3" key="1">
    <citation type="submission" date="2021-12" db="EMBL/GenBank/DDBJ databases">
        <title>Prjna785345.</title>
        <authorList>
            <person name="Rujirawat T."/>
            <person name="Krajaejun T."/>
        </authorList>
    </citation>
    <scope>NUCLEOTIDE SEQUENCE</scope>
    <source>
        <strain evidence="3">Pi057C3</strain>
    </source>
</reference>
<dbReference type="AlphaFoldDB" id="A0AAD5LUB5"/>
<comment type="caution">
    <text evidence="3">The sequence shown here is derived from an EMBL/GenBank/DDBJ whole genome shotgun (WGS) entry which is preliminary data.</text>
</comment>
<name>A0AAD5LUB5_PYTIN</name>
<gene>
    <name evidence="3" type="ORF">P43SY_001898</name>
</gene>
<sequence>MQLARATTCSASDSRTNETASRRASRTALRTALAAGAMIDDVVIPRRDQARVLEQSLQLLFSCEVLLFVEYMEVVIPLIYALVVGVEWVLPNAKYNLIVAGMTQQEVSLNVATSFGYGALELVSMALMFWFVRRRYGISALYQLAFLLEQYWMTLHGKVVGAFIIAALAATRHQGTDMSFTFAHCLKAKPA</sequence>